<evidence type="ECO:0008006" key="3">
    <source>
        <dbReference type="Google" id="ProtNLM"/>
    </source>
</evidence>
<evidence type="ECO:0000313" key="1">
    <source>
        <dbReference type="EMBL" id="SDB48055.1"/>
    </source>
</evidence>
<name>A0A1G6DTD1_9HYPH</name>
<dbReference type="Pfam" id="PF10722">
    <property type="entry name" value="YbjN"/>
    <property type="match status" value="1"/>
</dbReference>
<organism evidence="1 2">
    <name type="scientific">Bauldia litoralis</name>
    <dbReference type="NCBI Taxonomy" id="665467"/>
    <lineage>
        <taxon>Bacteria</taxon>
        <taxon>Pseudomonadati</taxon>
        <taxon>Pseudomonadota</taxon>
        <taxon>Alphaproteobacteria</taxon>
        <taxon>Hyphomicrobiales</taxon>
        <taxon>Kaistiaceae</taxon>
        <taxon>Bauldia</taxon>
    </lineage>
</organism>
<keyword evidence="2" id="KW-1185">Reference proteome</keyword>
<dbReference type="Proteomes" id="UP000199071">
    <property type="component" value="Unassembled WGS sequence"/>
</dbReference>
<accession>A0A1G6DTD1</accession>
<dbReference type="CDD" id="cd17033">
    <property type="entry name" value="DR1245-like"/>
    <property type="match status" value="1"/>
</dbReference>
<reference evidence="1 2" key="1">
    <citation type="submission" date="2016-10" db="EMBL/GenBank/DDBJ databases">
        <authorList>
            <person name="de Groot N.N."/>
        </authorList>
    </citation>
    <scope>NUCLEOTIDE SEQUENCE [LARGE SCALE GENOMIC DNA]</scope>
    <source>
        <strain evidence="1 2">ATCC 35022</strain>
    </source>
</reference>
<dbReference type="EMBL" id="FMXQ01000008">
    <property type="protein sequence ID" value="SDB48055.1"/>
    <property type="molecule type" value="Genomic_DNA"/>
</dbReference>
<protein>
    <recommendedName>
        <fullName evidence="3">Sensory transduction regulator</fullName>
    </recommendedName>
</protein>
<sequence length="217" mass="24545">MAPPVATQQFRAYILILNEDSNRTRDSDQFFCGSVYLCPLLRLSIRLSQAFMTFIEIEQERQSHPVDVIEHIAALNDWSFERAGDDEITVSVAGGWSDYHVSFSWMEDKEAIHLACAFDLKVPEARVVEVMRLLTMVNEQMWIGHFDLWTAEGVIMFRQALLLSGGAEPNSQQVERLLVTAIEACDRYFQAFQFVVWAGKDAAEALEGALFETAGEA</sequence>
<dbReference type="AlphaFoldDB" id="A0A1G6DTD1"/>
<dbReference type="STRING" id="665467.SAMN02982931_03703"/>
<evidence type="ECO:0000313" key="2">
    <source>
        <dbReference type="Proteomes" id="UP000199071"/>
    </source>
</evidence>
<gene>
    <name evidence="1" type="ORF">SAMN02982931_03703</name>
</gene>
<dbReference type="InterPro" id="IPR019660">
    <property type="entry name" value="Put_sensory_transdc_reg_YbjN"/>
</dbReference>
<proteinExistence type="predicted"/>